<dbReference type="FunFam" id="3.40.50.10810:FF:000005">
    <property type="entry name" value="Photoperiod-independent early flowering 1"/>
    <property type="match status" value="1"/>
</dbReference>
<keyword evidence="3" id="KW-0597">Phosphoprotein</keyword>
<proteinExistence type="inferred from homology"/>
<dbReference type="SMART" id="SM00573">
    <property type="entry name" value="HSA"/>
    <property type="match status" value="1"/>
</dbReference>
<dbReference type="GO" id="GO:0003677">
    <property type="term" value="F:DNA binding"/>
    <property type="evidence" value="ECO:0007669"/>
    <property type="project" value="UniProtKB-KW"/>
</dbReference>
<dbReference type="SUPFAM" id="SSF52540">
    <property type="entry name" value="P-loop containing nucleoside triphosphate hydrolases"/>
    <property type="match status" value="2"/>
</dbReference>
<evidence type="ECO:0000313" key="20">
    <source>
        <dbReference type="Proteomes" id="UP000070412"/>
    </source>
</evidence>
<feature type="domain" description="Helicase C-terminal" evidence="16">
    <location>
        <begin position="1324"/>
        <end position="1474"/>
    </location>
</feature>
<evidence type="ECO:0000256" key="7">
    <source>
        <dbReference type="ARBA" id="ARBA00022840"/>
    </source>
</evidence>
<feature type="domain" description="HSA" evidence="17">
    <location>
        <begin position="370"/>
        <end position="442"/>
    </location>
</feature>
<dbReference type="FunFam" id="3.40.50.300:FF:000529">
    <property type="entry name" value="helicase SRCAP isoform X1"/>
    <property type="match status" value="1"/>
</dbReference>
<comment type="similarity">
    <text evidence="2">Belongs to the SNF2/RAD54 helicase family. SWR1 subfamily.</text>
</comment>
<dbReference type="PANTHER" id="PTHR45685:SF1">
    <property type="entry name" value="HELICASE SRCAP"/>
    <property type="match status" value="1"/>
</dbReference>
<keyword evidence="8" id="KW-0156">Chromatin regulator</keyword>
<feature type="compositionally biased region" description="Acidic residues" evidence="14">
    <location>
        <begin position="597"/>
        <end position="634"/>
    </location>
</feature>
<feature type="compositionally biased region" description="Acidic residues" evidence="14">
    <location>
        <begin position="522"/>
        <end position="532"/>
    </location>
</feature>
<dbReference type="GO" id="GO:0140096">
    <property type="term" value="F:catalytic activity, acting on a protein"/>
    <property type="evidence" value="ECO:0007669"/>
    <property type="project" value="UniProtKB-ARBA"/>
</dbReference>
<feature type="region of interest" description="Disordered" evidence="14">
    <location>
        <begin position="594"/>
        <end position="640"/>
    </location>
</feature>
<dbReference type="GO" id="GO:0006338">
    <property type="term" value="P:chromatin remodeling"/>
    <property type="evidence" value="ECO:0007669"/>
    <property type="project" value="UniProtKB-ARBA"/>
</dbReference>
<dbReference type="GO" id="GO:0042393">
    <property type="term" value="F:histone binding"/>
    <property type="evidence" value="ECO:0007669"/>
    <property type="project" value="TreeGrafter"/>
</dbReference>
<dbReference type="Proteomes" id="UP000070412">
    <property type="component" value="Unassembled WGS sequence"/>
</dbReference>
<dbReference type="Pfam" id="PF00176">
    <property type="entry name" value="SNF2-rel_dom"/>
    <property type="match status" value="1"/>
</dbReference>
<dbReference type="SMART" id="SM00490">
    <property type="entry name" value="HELICc"/>
    <property type="match status" value="1"/>
</dbReference>
<reference evidence="19" key="3">
    <citation type="submission" date="2022-06" db="UniProtKB">
        <authorList>
            <consortium name="EnsemblMetazoa"/>
        </authorList>
    </citation>
    <scope>IDENTIFICATION</scope>
</reference>
<evidence type="ECO:0000256" key="13">
    <source>
        <dbReference type="SAM" id="Coils"/>
    </source>
</evidence>
<protein>
    <submittedName>
        <fullName evidence="18">Helicase SWR1</fullName>
    </submittedName>
</protein>
<feature type="region of interest" description="Disordered" evidence="14">
    <location>
        <begin position="105"/>
        <end position="125"/>
    </location>
</feature>
<feature type="compositionally biased region" description="Low complexity" evidence="14">
    <location>
        <begin position="1841"/>
        <end position="1850"/>
    </location>
</feature>
<evidence type="ECO:0000256" key="4">
    <source>
        <dbReference type="ARBA" id="ARBA00022741"/>
    </source>
</evidence>
<dbReference type="InterPro" id="IPR027417">
    <property type="entry name" value="P-loop_NTPase"/>
</dbReference>
<evidence type="ECO:0000259" key="16">
    <source>
        <dbReference type="PROSITE" id="PS51194"/>
    </source>
</evidence>
<evidence type="ECO:0000256" key="12">
    <source>
        <dbReference type="ARBA" id="ARBA00023242"/>
    </source>
</evidence>
<feature type="region of interest" description="Disordered" evidence="14">
    <location>
        <begin position="1708"/>
        <end position="1791"/>
    </location>
</feature>
<accession>A0A834R3C8</accession>
<dbReference type="EnsemblMetazoa" id="SSS_1505s_mrna">
    <property type="protein sequence ID" value="KAF7489296.1"/>
    <property type="gene ID" value="SSS_1505"/>
</dbReference>
<dbReference type="EMBL" id="WVUK01000065">
    <property type="protein sequence ID" value="KAF7489296.1"/>
    <property type="molecule type" value="Genomic_DNA"/>
</dbReference>
<feature type="compositionally biased region" description="Polar residues" evidence="14">
    <location>
        <begin position="112"/>
        <end position="125"/>
    </location>
</feature>
<evidence type="ECO:0000256" key="6">
    <source>
        <dbReference type="ARBA" id="ARBA00022806"/>
    </source>
</evidence>
<keyword evidence="6 18" id="KW-0347">Helicase</keyword>
<keyword evidence="4" id="KW-0547">Nucleotide-binding</keyword>
<reference evidence="18" key="2">
    <citation type="submission" date="2020-01" db="EMBL/GenBank/DDBJ databases">
        <authorList>
            <person name="Korhonen P.K.K."/>
            <person name="Guangxu M.G."/>
            <person name="Wang T.W."/>
            <person name="Stroehlein A.J.S."/>
            <person name="Young N.D."/>
            <person name="Ang C.-S.A."/>
            <person name="Fernando D.W.F."/>
            <person name="Lu H.L."/>
            <person name="Taylor S.T."/>
            <person name="Ehtesham M.E.M."/>
            <person name="Najaraj S.H.N."/>
            <person name="Harsha G.H.G."/>
            <person name="Madugundu A.M."/>
            <person name="Renuse S.R."/>
            <person name="Holt D.H."/>
            <person name="Pandey A.P."/>
            <person name="Papenfuss A.P."/>
            <person name="Gasser R.B.G."/>
            <person name="Fischer K.F."/>
        </authorList>
    </citation>
    <scope>NUCLEOTIDE SEQUENCE</scope>
    <source>
        <strain evidence="18">SSS_KF_BRIS2020</strain>
    </source>
</reference>
<dbReference type="GO" id="GO:0004386">
    <property type="term" value="F:helicase activity"/>
    <property type="evidence" value="ECO:0007669"/>
    <property type="project" value="UniProtKB-KW"/>
</dbReference>
<dbReference type="InterPro" id="IPR014001">
    <property type="entry name" value="Helicase_ATP-bd"/>
</dbReference>
<name>A0A834R3C8_SARSC</name>
<dbReference type="OMA" id="TEHIIKC"/>
<dbReference type="PROSITE" id="PS51194">
    <property type="entry name" value="HELICASE_CTER"/>
    <property type="match status" value="1"/>
</dbReference>
<dbReference type="CDD" id="cd18793">
    <property type="entry name" value="SF2_C_SNF"/>
    <property type="match status" value="1"/>
</dbReference>
<evidence type="ECO:0000256" key="10">
    <source>
        <dbReference type="ARBA" id="ARBA00023125"/>
    </source>
</evidence>
<gene>
    <name evidence="18" type="ORF">SSS_1505</name>
</gene>
<keyword evidence="20" id="KW-1185">Reference proteome</keyword>
<dbReference type="InterPro" id="IPR050520">
    <property type="entry name" value="INO80/SWR1_helicase"/>
</dbReference>
<feature type="region of interest" description="Disordered" evidence="14">
    <location>
        <begin position="40"/>
        <end position="82"/>
    </location>
</feature>
<evidence type="ECO:0000256" key="1">
    <source>
        <dbReference type="ARBA" id="ARBA00004123"/>
    </source>
</evidence>
<keyword evidence="10" id="KW-0238">DNA-binding</keyword>
<evidence type="ECO:0000313" key="18">
    <source>
        <dbReference type="EMBL" id="KAF7489296.1"/>
    </source>
</evidence>
<keyword evidence="11" id="KW-0804">Transcription</keyword>
<sequence length="1897" mass="218855">MDNINDHDCCIDGHLKTSSSLLSDPDDIHLTSINREKIGASGKSDNIKREGSNAKTISSHQNKRKTNDCLEGNNDDDCSGAENNSKKIKIELKETNKSETIDVLKRDENESKQSSSTNLLINAQQIKSDNDRDVSSVDEIEQSFPKPDIHITKFDSYDDVVTYLETQNKNRIESLMEEIREHYFLLNNWASYIEFYTLKNRLDSLCIEKHVRHLLESFQLISSSNEIMKLLGYLPLPAVTPPEISSVKKNEAVFNSTVSSTSSLPSDIPVTIPSKENLSSSTEMNLSKSSAMTFTTSIPSNPTSPNKLLKTVDKKNDKSSPVKKLSISASLEESTIGSREQIVERAKKEAYVMRRIAELRKDGVWSIRRLPKVQEPVRTKTHWDYLLEEMQWLAADFANERKFKHNSAKKFARSALKYHTLKECQAERIEKEGQQKLRKIASSIAKMVKQFWANIEKCVITKQGLQLSEKRKKIHDMQLRFIVDKADHLTEKLAQELIAPSKNSKTSSIDSDLESSANSESIYDDDDIEEKDEEFKQGDVCSDDDEETIAKEEKNTKANDYEEELDALKAEGDMSIEDLLDQYGIDENYEKINETSDASDQDEEEESDDTDVDDGTETEYDDARDDNDADELDVTNDSADKSDDLDCSYLIKDQKYPKKNNDDKLNDIAAGAESLQPKGNTFSSVQVITQVPFLLKFQLREYQHIGLDWLVAMHEKDLNGILADEMGLGKTIQTIALIAHLACEKSIWGPHLIIVPTSVMLNWEMEFKKWCPALKILTYFGNPKERKLKRKGWTKPDTFHVCITSYKLVIQDHQSFRRQKWIYLVLDEAHNIKNFKSQRWQMLLNFNSTHRLLLTGTPLQNNLMELWSLMHFLMPNVFESHQEFKEWFDKPMTGIIEGQSEYNENIIRRLHKVLRPFLLRRLKCDVEKQLPKKYEHIVRCSLSKRQRFLYNEFMSLGDTKETLANGNFLSVINILMQLRKVCNHPNLFEPRPTITPYIDNGLELYIPGLITTISDHNPLNNINLTSFNLIFSHLLNDAYTQVRSFEKLYKASRMRTIIDSEDEQVYVKLKDPKHFHRYMNNIRLVSHNNSTNPQRQNAKELVLTQNFNHEFLKSKKIDKPLEDDNFEIIEKDSDRENAENKDRTFGNGKFAREENVKRLQSIFEEKIRRLAKLNEIRCKAMSLICKDTLEFVRSDKIKFSSENSAYLNAKTQIRSIQQSNFNEITDSTTFVSDIIQTPDKLILALSEIMNRFIFAVPSVVSPSMRVSVSNIESYKRLERMDFIENVEKKISSRSLDILTIPNVQLSFQLPETRLIQYDCGKLQVLAKLLRQLKSEKHRVLIFTQMSRMLDILEQFLNYYGHTYFRLDGSTKIDQRQALMERFNADQRIFCFILSTRSGGIGVNLTGADTVIFYDSDWNPTMDAQAQDRCHRIGQTRDVHIYRLISERTVEENILRKARQKKMLGDLAIDEGNFTTAFFKETTIKELFDVDEENNSQDPMDLDDENGEVLQQTTLSSSNINSAFEQALGTAEEENDVNAAKIVRAEVAAELDEFDETIPIEEIPEEKSAEEEEIQKLKSCLNPVQLWAMKVLESSQDFQELKQAELEMEETKKQWQKSIDEWKKNQQSNMNRSTIDEEFDDSVVACSKEDGSITKVYKQKKKISPKIKTPKRENRLNSPTKNFKKMSAKKDDYFNSSAHLDANHKTLKHLMRNSNHRRSRSSSRNSSLLKNEIDMVKNHQTRSLRLSRMFDKESLSKDEQNRSDISQKTKMNLLKNNSGESHGVCNSSRSLKNTQAASVANCKRTIPAHGRHNHNESNQINQISKNGSHDDDCDNEDGFKYSSSTRRSSSLRSRREVSSDSLRIKSKIRSFDEKIEITQNNPKLAINRLSLRNTKKSR</sequence>
<evidence type="ECO:0000259" key="15">
    <source>
        <dbReference type="PROSITE" id="PS51192"/>
    </source>
</evidence>
<evidence type="ECO:0000256" key="2">
    <source>
        <dbReference type="ARBA" id="ARBA00009220"/>
    </source>
</evidence>
<dbReference type="InterPro" id="IPR049730">
    <property type="entry name" value="SNF2/RAD54-like_C"/>
</dbReference>
<feature type="compositionally biased region" description="Basic and acidic residues" evidence="14">
    <location>
        <begin position="548"/>
        <end position="562"/>
    </location>
</feature>
<feature type="compositionally biased region" description="Polar residues" evidence="14">
    <location>
        <begin position="1815"/>
        <end position="1825"/>
    </location>
</feature>
<feature type="coiled-coil region" evidence="13">
    <location>
        <begin position="1593"/>
        <end position="1624"/>
    </location>
</feature>
<feature type="compositionally biased region" description="Polar residues" evidence="14">
    <location>
        <begin position="1767"/>
        <end position="1791"/>
    </location>
</feature>
<dbReference type="PANTHER" id="PTHR45685">
    <property type="entry name" value="HELICASE SRCAP-RELATED"/>
    <property type="match status" value="1"/>
</dbReference>
<dbReference type="GO" id="GO:0016887">
    <property type="term" value="F:ATP hydrolysis activity"/>
    <property type="evidence" value="ECO:0007669"/>
    <property type="project" value="TreeGrafter"/>
</dbReference>
<dbReference type="CDD" id="cd18003">
    <property type="entry name" value="DEXQc_SRCAP"/>
    <property type="match status" value="1"/>
</dbReference>
<dbReference type="InterPro" id="IPR001650">
    <property type="entry name" value="Helicase_C-like"/>
</dbReference>
<evidence type="ECO:0000256" key="5">
    <source>
        <dbReference type="ARBA" id="ARBA00022801"/>
    </source>
</evidence>
<dbReference type="InterPro" id="IPR014012">
    <property type="entry name" value="HSA_dom"/>
</dbReference>
<keyword evidence="7" id="KW-0067">ATP-binding</keyword>
<feature type="domain" description="Helicase ATP-binding" evidence="15">
    <location>
        <begin position="711"/>
        <end position="876"/>
    </location>
</feature>
<evidence type="ECO:0000313" key="19">
    <source>
        <dbReference type="EnsemblMetazoa" id="KAF7489296.1"/>
    </source>
</evidence>
<dbReference type="InterPro" id="IPR000330">
    <property type="entry name" value="SNF2_N"/>
</dbReference>
<comment type="subcellular location">
    <subcellularLocation>
        <location evidence="1">Nucleus</location>
    </subcellularLocation>
</comment>
<evidence type="ECO:0000256" key="9">
    <source>
        <dbReference type="ARBA" id="ARBA00023015"/>
    </source>
</evidence>
<dbReference type="PROSITE" id="PS51204">
    <property type="entry name" value="HSA"/>
    <property type="match status" value="1"/>
</dbReference>
<dbReference type="OrthoDB" id="372624at2759"/>
<keyword evidence="13" id="KW-0175">Coiled coil</keyword>
<evidence type="ECO:0000256" key="8">
    <source>
        <dbReference type="ARBA" id="ARBA00022853"/>
    </source>
</evidence>
<feature type="region of interest" description="Disordered" evidence="14">
    <location>
        <begin position="1805"/>
        <end position="1860"/>
    </location>
</feature>
<dbReference type="GO" id="GO:0005524">
    <property type="term" value="F:ATP binding"/>
    <property type="evidence" value="ECO:0007669"/>
    <property type="project" value="UniProtKB-KW"/>
</dbReference>
<dbReference type="Gene3D" id="3.40.50.300">
    <property type="entry name" value="P-loop containing nucleotide triphosphate hydrolases"/>
    <property type="match status" value="1"/>
</dbReference>
<reference evidence="20" key="1">
    <citation type="journal article" date="2020" name="PLoS Negl. Trop. Dis.">
        <title>High-quality nuclear genome for Sarcoptes scabiei-A critical resource for a neglected parasite.</title>
        <authorList>
            <person name="Korhonen P.K."/>
            <person name="Gasser R.B."/>
            <person name="Ma G."/>
            <person name="Wang T."/>
            <person name="Stroehlein A.J."/>
            <person name="Young N.D."/>
            <person name="Ang C.S."/>
            <person name="Fernando D.D."/>
            <person name="Lu H.C."/>
            <person name="Taylor S."/>
            <person name="Reynolds S.L."/>
            <person name="Mofiz E."/>
            <person name="Najaraj S.H."/>
            <person name="Gowda H."/>
            <person name="Madugundu A."/>
            <person name="Renuse S."/>
            <person name="Holt D."/>
            <person name="Pandey A."/>
            <person name="Papenfuss A.T."/>
            <person name="Fischer K."/>
        </authorList>
    </citation>
    <scope>NUCLEOTIDE SEQUENCE [LARGE SCALE GENOMIC DNA]</scope>
</reference>
<feature type="region of interest" description="Disordered" evidence="14">
    <location>
        <begin position="500"/>
        <end position="562"/>
    </location>
</feature>
<keyword evidence="5" id="KW-0378">Hydrolase</keyword>
<dbReference type="Pfam" id="PF00271">
    <property type="entry name" value="Helicase_C"/>
    <property type="match status" value="1"/>
</dbReference>
<dbReference type="InterPro" id="IPR038718">
    <property type="entry name" value="SNF2-like_sf"/>
</dbReference>
<keyword evidence="12" id="KW-0539">Nucleus</keyword>
<feature type="compositionally biased region" description="Basic residues" evidence="14">
    <location>
        <begin position="1708"/>
        <end position="1720"/>
    </location>
</feature>
<evidence type="ECO:0000259" key="17">
    <source>
        <dbReference type="PROSITE" id="PS51204"/>
    </source>
</evidence>
<dbReference type="Gene3D" id="3.40.50.10810">
    <property type="entry name" value="Tandem AAA-ATPase domain"/>
    <property type="match status" value="1"/>
</dbReference>
<keyword evidence="9" id="KW-0805">Transcription regulation</keyword>
<dbReference type="GO" id="GO:0010468">
    <property type="term" value="P:regulation of gene expression"/>
    <property type="evidence" value="ECO:0007669"/>
    <property type="project" value="UniProtKB-ARBA"/>
</dbReference>
<evidence type="ECO:0000256" key="3">
    <source>
        <dbReference type="ARBA" id="ARBA00022553"/>
    </source>
</evidence>
<evidence type="ECO:0000256" key="14">
    <source>
        <dbReference type="SAM" id="MobiDB-lite"/>
    </source>
</evidence>
<feature type="compositionally biased region" description="Basic and acidic residues" evidence="14">
    <location>
        <begin position="1747"/>
        <end position="1766"/>
    </location>
</feature>
<dbReference type="SMART" id="SM00487">
    <property type="entry name" value="DEXDc"/>
    <property type="match status" value="1"/>
</dbReference>
<dbReference type="GO" id="GO:0000812">
    <property type="term" value="C:Swr1 complex"/>
    <property type="evidence" value="ECO:0007669"/>
    <property type="project" value="TreeGrafter"/>
</dbReference>
<dbReference type="PROSITE" id="PS51192">
    <property type="entry name" value="HELICASE_ATP_BIND_1"/>
    <property type="match status" value="1"/>
</dbReference>
<dbReference type="Pfam" id="PF07529">
    <property type="entry name" value="HSA"/>
    <property type="match status" value="1"/>
</dbReference>
<organism evidence="18">
    <name type="scientific">Sarcoptes scabiei</name>
    <name type="common">Itch mite</name>
    <name type="synonym">Acarus scabiei</name>
    <dbReference type="NCBI Taxonomy" id="52283"/>
    <lineage>
        <taxon>Eukaryota</taxon>
        <taxon>Metazoa</taxon>
        <taxon>Ecdysozoa</taxon>
        <taxon>Arthropoda</taxon>
        <taxon>Chelicerata</taxon>
        <taxon>Arachnida</taxon>
        <taxon>Acari</taxon>
        <taxon>Acariformes</taxon>
        <taxon>Sarcoptiformes</taxon>
        <taxon>Astigmata</taxon>
        <taxon>Psoroptidia</taxon>
        <taxon>Sarcoptoidea</taxon>
        <taxon>Sarcoptidae</taxon>
        <taxon>Sarcoptinae</taxon>
        <taxon>Sarcoptes</taxon>
    </lineage>
</organism>
<evidence type="ECO:0000256" key="11">
    <source>
        <dbReference type="ARBA" id="ARBA00023163"/>
    </source>
</evidence>
<feature type="compositionally biased region" description="Polar residues" evidence="14">
    <location>
        <begin position="501"/>
        <end position="518"/>
    </location>
</feature>
<dbReference type="GO" id="GO:0010557">
    <property type="term" value="P:positive regulation of macromolecule biosynthetic process"/>
    <property type="evidence" value="ECO:0007669"/>
    <property type="project" value="UniProtKB-ARBA"/>
</dbReference>